<evidence type="ECO:0000313" key="2">
    <source>
        <dbReference type="EMBL" id="KAK2972236.1"/>
    </source>
</evidence>
<dbReference type="InterPro" id="IPR006917">
    <property type="entry name" value="SOUL_heme-bd"/>
</dbReference>
<proteinExistence type="inferred from homology"/>
<dbReference type="Pfam" id="PF04832">
    <property type="entry name" value="SOUL"/>
    <property type="match status" value="1"/>
</dbReference>
<accession>A0AA88R3Q5</accession>
<reference evidence="2" key="1">
    <citation type="submission" date="2022-12" db="EMBL/GenBank/DDBJ databases">
        <title>Draft genome assemblies for two species of Escallonia (Escalloniales).</title>
        <authorList>
            <person name="Chanderbali A."/>
            <person name="Dervinis C."/>
            <person name="Anghel I."/>
            <person name="Soltis D."/>
            <person name="Soltis P."/>
            <person name="Zapata F."/>
        </authorList>
    </citation>
    <scope>NUCLEOTIDE SEQUENCE</scope>
    <source>
        <strain evidence="2">UCBG92.1500</strain>
        <tissue evidence="2">Leaf</tissue>
    </source>
</reference>
<keyword evidence="3" id="KW-1185">Reference proteome</keyword>
<gene>
    <name evidence="2" type="ORF">RJ640_014294</name>
</gene>
<dbReference type="Proteomes" id="UP001187471">
    <property type="component" value="Unassembled WGS sequence"/>
</dbReference>
<comment type="caution">
    <text evidence="2">The sequence shown here is derived from an EMBL/GenBank/DDBJ whole genome shotgun (WGS) entry which is preliminary data.</text>
</comment>
<evidence type="ECO:0000313" key="3">
    <source>
        <dbReference type="Proteomes" id="UP001187471"/>
    </source>
</evidence>
<sequence length="199" mass="21736">MGMVFGRICVETPKYQVLKSTPNYEIRAYPPSVIAEVTYDPSQFKGDKDAGFTILANYIGVMGNPQNTKPEKIAMTAPVITKSSEKIAMTAPVVTKEGGGDQKAVTMAFILSSKYERAEEAPRPVDERVVVREEGGKKYGVVGFSGSAPEKVVAEKVAKLRACLQGDGFKVVGDYLLARFNPPWSLPPFRTNEVMIPIE</sequence>
<protein>
    <recommendedName>
        <fullName evidence="4">SOUL heme-binding protein</fullName>
    </recommendedName>
</protein>
<dbReference type="SUPFAM" id="SSF55136">
    <property type="entry name" value="Probable bacterial effector-binding domain"/>
    <property type="match status" value="1"/>
</dbReference>
<name>A0AA88R3Q5_9ASTE</name>
<evidence type="ECO:0008006" key="4">
    <source>
        <dbReference type="Google" id="ProtNLM"/>
    </source>
</evidence>
<dbReference type="Gene3D" id="3.20.80.10">
    <property type="entry name" value="Regulatory factor, effector binding domain"/>
    <property type="match status" value="2"/>
</dbReference>
<dbReference type="AlphaFoldDB" id="A0AA88R3Q5"/>
<dbReference type="InterPro" id="IPR011256">
    <property type="entry name" value="Reg_factor_effector_dom_sf"/>
</dbReference>
<dbReference type="EMBL" id="JAVXUO010002530">
    <property type="protein sequence ID" value="KAK2972236.1"/>
    <property type="molecule type" value="Genomic_DNA"/>
</dbReference>
<organism evidence="2 3">
    <name type="scientific">Escallonia rubra</name>
    <dbReference type="NCBI Taxonomy" id="112253"/>
    <lineage>
        <taxon>Eukaryota</taxon>
        <taxon>Viridiplantae</taxon>
        <taxon>Streptophyta</taxon>
        <taxon>Embryophyta</taxon>
        <taxon>Tracheophyta</taxon>
        <taxon>Spermatophyta</taxon>
        <taxon>Magnoliopsida</taxon>
        <taxon>eudicotyledons</taxon>
        <taxon>Gunneridae</taxon>
        <taxon>Pentapetalae</taxon>
        <taxon>asterids</taxon>
        <taxon>campanulids</taxon>
        <taxon>Escalloniales</taxon>
        <taxon>Escalloniaceae</taxon>
        <taxon>Escallonia</taxon>
    </lineage>
</organism>
<evidence type="ECO:0000256" key="1">
    <source>
        <dbReference type="ARBA" id="ARBA00009817"/>
    </source>
</evidence>
<dbReference type="FunFam" id="3.20.80.10:FF:000010">
    <property type="entry name" value="SOUL heme-binding family protein"/>
    <property type="match status" value="1"/>
</dbReference>
<dbReference type="PANTHER" id="PTHR11220">
    <property type="entry name" value="HEME-BINDING PROTEIN-RELATED"/>
    <property type="match status" value="1"/>
</dbReference>
<dbReference type="PANTHER" id="PTHR11220:SF58">
    <property type="entry name" value="SOUL HEME-BINDING FAMILY PROTEIN"/>
    <property type="match status" value="1"/>
</dbReference>
<dbReference type="FunFam" id="3.20.80.10:FF:000013">
    <property type="entry name" value="Soul heme-binding family protein"/>
    <property type="match status" value="1"/>
</dbReference>
<comment type="similarity">
    <text evidence="1">Belongs to the HEBP family.</text>
</comment>